<dbReference type="EMBL" id="KV875095">
    <property type="protein sequence ID" value="OIW32716.1"/>
    <property type="molecule type" value="Genomic_DNA"/>
</dbReference>
<dbReference type="GO" id="GO:0051213">
    <property type="term" value="F:dioxygenase activity"/>
    <property type="evidence" value="ECO:0007669"/>
    <property type="project" value="UniProtKB-KW"/>
</dbReference>
<dbReference type="PANTHER" id="PTHR12110:SF38">
    <property type="entry name" value="DIOXYGENASE, PUTATIVE (AFU_ORTHOLOGUE AFUA_6G00240)-RELATED"/>
    <property type="match status" value="1"/>
</dbReference>
<dbReference type="PANTHER" id="PTHR12110">
    <property type="entry name" value="HYDROXYPYRUVATE ISOMERASE"/>
    <property type="match status" value="1"/>
</dbReference>
<accession>A0A1J7JTM0</accession>
<feature type="domain" description="Xylose isomerase-like TIM barrel" evidence="1">
    <location>
        <begin position="30"/>
        <end position="305"/>
    </location>
</feature>
<dbReference type="InterPro" id="IPR013022">
    <property type="entry name" value="Xyl_isomerase-like_TIM-brl"/>
</dbReference>
<dbReference type="STRING" id="1408157.A0A1J7JTM0"/>
<sequence length="345" mass="38074">MAVQKRPIKWAISSNSLGRHATHTLEWKCSAARQHGFHGIEIVYTELVEHAAAAAQAPADSARQLRAHCAALGLAIVTLNPLKYFEGNLSTSLETRLGQAQEWVELAALLGAPVVQMPSQFLEHSTASEAVIVPELRQLADLAAGSGITVAYEAVAFAAHNGLWQDGLRVVRAVDRPNFGLCLDTFHVHARIWGDAMAESGVQEGGDEALAASMREFVATCPRDKVVYMQLSDAGRFQPPLRWDSELFEGLEVRDPRLAWSRGNRPFPGEGYFPVVDTARTWIGEYGWDGWVSIEVFLREAEEEENGPEVLVKRAMKAVQRVEKGLQKHNTVDQITVRQSTVQSQ</sequence>
<dbReference type="InterPro" id="IPR050312">
    <property type="entry name" value="IolE/XylAMocC-like"/>
</dbReference>
<evidence type="ECO:0000313" key="3">
    <source>
        <dbReference type="Proteomes" id="UP000182658"/>
    </source>
</evidence>
<dbReference type="SUPFAM" id="SSF51658">
    <property type="entry name" value="Xylose isomerase-like"/>
    <property type="match status" value="1"/>
</dbReference>
<dbReference type="InParanoid" id="A0A1J7JTM0"/>
<keyword evidence="2" id="KW-0560">Oxidoreductase</keyword>
<evidence type="ECO:0000259" key="1">
    <source>
        <dbReference type="Pfam" id="PF01261"/>
    </source>
</evidence>
<keyword evidence="2" id="KW-0223">Dioxygenase</keyword>
<name>A0A1J7JTM0_9PEZI</name>
<proteinExistence type="predicted"/>
<reference evidence="2 3" key="1">
    <citation type="submission" date="2016-10" db="EMBL/GenBank/DDBJ databases">
        <title>Draft genome sequence of Coniochaeta ligniaria NRRL30616, a lignocellulolytic fungus for bioabatement of inhibitors in plant biomass hydrolysates.</title>
        <authorList>
            <consortium name="DOE Joint Genome Institute"/>
            <person name="Jimenez D.J."/>
            <person name="Hector R.E."/>
            <person name="Riley R."/>
            <person name="Sun H."/>
            <person name="Grigoriev I.V."/>
            <person name="Van Elsas J.D."/>
            <person name="Nichols N.N."/>
        </authorList>
    </citation>
    <scope>NUCLEOTIDE SEQUENCE [LARGE SCALE GENOMIC DNA]</scope>
    <source>
        <strain evidence="2 3">NRRL 30616</strain>
    </source>
</reference>
<evidence type="ECO:0000313" key="2">
    <source>
        <dbReference type="EMBL" id="OIW32716.1"/>
    </source>
</evidence>
<dbReference type="Gene3D" id="3.20.20.150">
    <property type="entry name" value="Divalent-metal-dependent TIM barrel enzymes"/>
    <property type="match status" value="1"/>
</dbReference>
<dbReference type="AlphaFoldDB" id="A0A1J7JTM0"/>
<keyword evidence="3" id="KW-1185">Reference proteome</keyword>
<keyword evidence="2" id="KW-0670">Pyruvate</keyword>
<organism evidence="2 3">
    <name type="scientific">Coniochaeta ligniaria NRRL 30616</name>
    <dbReference type="NCBI Taxonomy" id="1408157"/>
    <lineage>
        <taxon>Eukaryota</taxon>
        <taxon>Fungi</taxon>
        <taxon>Dikarya</taxon>
        <taxon>Ascomycota</taxon>
        <taxon>Pezizomycotina</taxon>
        <taxon>Sordariomycetes</taxon>
        <taxon>Sordariomycetidae</taxon>
        <taxon>Coniochaetales</taxon>
        <taxon>Coniochaetaceae</taxon>
        <taxon>Coniochaeta</taxon>
    </lineage>
</organism>
<dbReference type="OrthoDB" id="5360893at2759"/>
<gene>
    <name evidence="2" type="ORF">CONLIGDRAFT_699618</name>
</gene>
<protein>
    <submittedName>
        <fullName evidence="2">Putative 4-hydroxyphenylpyruvate dioxygenase</fullName>
    </submittedName>
</protein>
<dbReference type="Proteomes" id="UP000182658">
    <property type="component" value="Unassembled WGS sequence"/>
</dbReference>
<dbReference type="InterPro" id="IPR036237">
    <property type="entry name" value="Xyl_isomerase-like_sf"/>
</dbReference>
<dbReference type="Pfam" id="PF01261">
    <property type="entry name" value="AP_endonuc_2"/>
    <property type="match status" value="1"/>
</dbReference>